<dbReference type="OrthoDB" id="9761969at2"/>
<dbReference type="RefSeq" id="WP_160784361.1">
    <property type="nucleotide sequence ID" value="NZ_CP086610.1"/>
</dbReference>
<comment type="cofactor">
    <cofactor evidence="1">
        <name>Mg(2+)</name>
        <dbReference type="ChEBI" id="CHEBI:18420"/>
    </cofactor>
</comment>
<comment type="caution">
    <text evidence="4">The sequence shown here is derived from an EMBL/GenBank/DDBJ whole genome shotgun (WGS) entry which is preliminary data.</text>
</comment>
<evidence type="ECO:0000313" key="5">
    <source>
        <dbReference type="Proteomes" id="UP000440304"/>
    </source>
</evidence>
<dbReference type="SUPFAM" id="SSF55811">
    <property type="entry name" value="Nudix"/>
    <property type="match status" value="1"/>
</dbReference>
<dbReference type="Proteomes" id="UP000440304">
    <property type="component" value="Unassembled WGS sequence"/>
</dbReference>
<feature type="domain" description="Nudix hydrolase" evidence="3">
    <location>
        <begin position="8"/>
        <end position="136"/>
    </location>
</feature>
<evidence type="ECO:0000313" key="4">
    <source>
        <dbReference type="EMBL" id="MXN98893.1"/>
    </source>
</evidence>
<dbReference type="PANTHER" id="PTHR43046:SF14">
    <property type="entry name" value="MUTT_NUDIX FAMILY PROTEIN"/>
    <property type="match status" value="1"/>
</dbReference>
<dbReference type="InterPro" id="IPR015797">
    <property type="entry name" value="NUDIX_hydrolase-like_dom_sf"/>
</dbReference>
<sequence length="145" mass="16132">MSIPGIDVPGLGCGLAILREGRLLLYRRLRAPEAGSWNIVGGKVDHMERTIDSARREAEEESGLRIGAVELLCISEQIIEDERQHWLSLIYVTEDFAGEARVMEPEKLPEFGWFALDDLPSPLSRFAAHAVKALRERHLALSAAS</sequence>
<protein>
    <submittedName>
        <fullName evidence="4">NUDIX domain-containing protein</fullName>
    </submittedName>
</protein>
<evidence type="ECO:0000256" key="2">
    <source>
        <dbReference type="ARBA" id="ARBA00022801"/>
    </source>
</evidence>
<keyword evidence="2" id="KW-0378">Hydrolase</keyword>
<proteinExistence type="predicted"/>
<dbReference type="AlphaFoldDB" id="A0A6N8TCG4"/>
<dbReference type="EMBL" id="WUML01000001">
    <property type="protein sequence ID" value="MXN98893.1"/>
    <property type="molecule type" value="Genomic_DNA"/>
</dbReference>
<name>A0A6N8TCG4_SHIZO</name>
<reference evidence="4 5" key="1">
    <citation type="submission" date="2019-12" db="EMBL/GenBank/DDBJ databases">
        <title>Shinella granuli gen. nov., sp. nov., and proposal of the reclassification of Zoogloea ramigera ATCC 19623 as Shinella zoogloeoides sp. nov.</title>
        <authorList>
            <person name="Gao J."/>
        </authorList>
    </citation>
    <scope>NUCLEOTIDE SEQUENCE [LARGE SCALE GENOMIC DNA]</scope>
    <source>
        <strain evidence="4 5">DSM 287</strain>
    </source>
</reference>
<gene>
    <name evidence="4" type="ORF">GR156_01145</name>
</gene>
<dbReference type="PROSITE" id="PS51462">
    <property type="entry name" value="NUDIX"/>
    <property type="match status" value="1"/>
</dbReference>
<dbReference type="Gene3D" id="3.90.79.10">
    <property type="entry name" value="Nucleoside Triphosphate Pyrophosphohydrolase"/>
    <property type="match status" value="1"/>
</dbReference>
<accession>A0A6N8TCG4</accession>
<dbReference type="Pfam" id="PF00293">
    <property type="entry name" value="NUDIX"/>
    <property type="match status" value="1"/>
</dbReference>
<dbReference type="GO" id="GO:0016787">
    <property type="term" value="F:hydrolase activity"/>
    <property type="evidence" value="ECO:0007669"/>
    <property type="project" value="UniProtKB-KW"/>
</dbReference>
<evidence type="ECO:0000259" key="3">
    <source>
        <dbReference type="PROSITE" id="PS51462"/>
    </source>
</evidence>
<organism evidence="4 5">
    <name type="scientific">Shinella zoogloeoides</name>
    <name type="common">Crabtreella saccharophila</name>
    <dbReference type="NCBI Taxonomy" id="352475"/>
    <lineage>
        <taxon>Bacteria</taxon>
        <taxon>Pseudomonadati</taxon>
        <taxon>Pseudomonadota</taxon>
        <taxon>Alphaproteobacteria</taxon>
        <taxon>Hyphomicrobiales</taxon>
        <taxon>Rhizobiaceae</taxon>
        <taxon>Shinella</taxon>
    </lineage>
</organism>
<dbReference type="PANTHER" id="PTHR43046">
    <property type="entry name" value="GDP-MANNOSE MANNOSYL HYDROLASE"/>
    <property type="match status" value="1"/>
</dbReference>
<evidence type="ECO:0000256" key="1">
    <source>
        <dbReference type="ARBA" id="ARBA00001946"/>
    </source>
</evidence>
<dbReference type="InterPro" id="IPR000086">
    <property type="entry name" value="NUDIX_hydrolase_dom"/>
</dbReference>